<dbReference type="OrthoDB" id="3253436at2"/>
<proteinExistence type="predicted"/>
<name>A0A3P1T2I9_9ACTN</name>
<dbReference type="Pfam" id="PF03013">
    <property type="entry name" value="Pyr_excise"/>
    <property type="match status" value="1"/>
</dbReference>
<dbReference type="RefSeq" id="WP_124845547.1">
    <property type="nucleotide sequence ID" value="NZ_RQZG01000017.1"/>
</dbReference>
<dbReference type="EMBL" id="RQZG01000017">
    <property type="protein sequence ID" value="RRD03671.1"/>
    <property type="molecule type" value="Genomic_DNA"/>
</dbReference>
<comment type="caution">
    <text evidence="1">The sequence shown here is derived from an EMBL/GenBank/DDBJ whole genome shotgun (WGS) entry which is preliminary data.</text>
</comment>
<accession>A0A3P1T2I9</accession>
<reference evidence="1 2" key="1">
    <citation type="submission" date="2018-11" db="EMBL/GenBank/DDBJ databases">
        <title>Genomes From Bacteria Associated with the Canine Oral Cavity: a Test Case for Automated Genome-Based Taxonomic Assignment.</title>
        <authorList>
            <person name="Coil D.A."/>
            <person name="Jospin G."/>
            <person name="Darling A.E."/>
            <person name="Wallis C."/>
            <person name="Davis I.J."/>
            <person name="Harris S."/>
            <person name="Eisen J.A."/>
            <person name="Holcombe L.J."/>
            <person name="O'Flynn C."/>
        </authorList>
    </citation>
    <scope>NUCLEOTIDE SEQUENCE [LARGE SCALE GENOMIC DNA]</scope>
    <source>
        <strain evidence="1 2">OH887_COT-365</strain>
    </source>
</reference>
<gene>
    <name evidence="1" type="ORF">EII34_12720</name>
</gene>
<dbReference type="Proteomes" id="UP000280819">
    <property type="component" value="Unassembled WGS sequence"/>
</dbReference>
<protein>
    <submittedName>
        <fullName evidence="1">DNA lyase</fullName>
    </submittedName>
</protein>
<dbReference type="InterPro" id="IPR004260">
    <property type="entry name" value="Pyr-dimer_DNA_glycosylase"/>
</dbReference>
<keyword evidence="1" id="KW-0456">Lyase</keyword>
<organism evidence="1 2">
    <name type="scientific">Arachnia propionica</name>
    <dbReference type="NCBI Taxonomy" id="1750"/>
    <lineage>
        <taxon>Bacteria</taxon>
        <taxon>Bacillati</taxon>
        <taxon>Actinomycetota</taxon>
        <taxon>Actinomycetes</taxon>
        <taxon>Propionibacteriales</taxon>
        <taxon>Propionibacteriaceae</taxon>
        <taxon>Arachnia</taxon>
    </lineage>
</organism>
<evidence type="ECO:0000313" key="2">
    <source>
        <dbReference type="Proteomes" id="UP000280819"/>
    </source>
</evidence>
<sequence length="144" mass="16202">MRIWSLHPSHLDRQALIACWRETLLAQKVLLGQTKGYTRHPQLIRFQELDDPVAGIGTYLEALVTEATARGYRFDATKIIRTEPSLRMTVTRGQLDLETEHLAGKLKQRSPELAAHFPPADGVRPHPLFDVIDGPVASWEKANA</sequence>
<evidence type="ECO:0000313" key="1">
    <source>
        <dbReference type="EMBL" id="RRD03671.1"/>
    </source>
</evidence>
<dbReference type="AlphaFoldDB" id="A0A3P1T2I9"/>
<dbReference type="SUPFAM" id="SSF47077">
    <property type="entry name" value="T4 endonuclease V"/>
    <property type="match status" value="1"/>
</dbReference>
<dbReference type="GO" id="GO:0016829">
    <property type="term" value="F:lyase activity"/>
    <property type="evidence" value="ECO:0007669"/>
    <property type="project" value="UniProtKB-KW"/>
</dbReference>